<feature type="domain" description="Peptidase M20 dimerisation" evidence="3">
    <location>
        <begin position="215"/>
        <end position="305"/>
    </location>
</feature>
<comment type="caution">
    <text evidence="4">The sequence shown here is derived from an EMBL/GenBank/DDBJ whole genome shotgun (WGS) entry which is preliminary data.</text>
</comment>
<dbReference type="NCBIfam" id="TIGR01891">
    <property type="entry name" value="amidohydrolases"/>
    <property type="match status" value="1"/>
</dbReference>
<dbReference type="GO" id="GO:0046872">
    <property type="term" value="F:metal ion binding"/>
    <property type="evidence" value="ECO:0007669"/>
    <property type="project" value="UniProtKB-KW"/>
</dbReference>
<organism evidence="4 5">
    <name type="scientific">Blastopirellula marina</name>
    <dbReference type="NCBI Taxonomy" id="124"/>
    <lineage>
        <taxon>Bacteria</taxon>
        <taxon>Pseudomonadati</taxon>
        <taxon>Planctomycetota</taxon>
        <taxon>Planctomycetia</taxon>
        <taxon>Pirellulales</taxon>
        <taxon>Pirellulaceae</taxon>
        <taxon>Blastopirellula</taxon>
    </lineage>
</organism>
<dbReference type="AlphaFoldDB" id="A0A2S8FNI5"/>
<evidence type="ECO:0000313" key="5">
    <source>
        <dbReference type="Proteomes" id="UP000239388"/>
    </source>
</evidence>
<gene>
    <name evidence="4" type="ORF">C5Y98_16120</name>
</gene>
<accession>A0A2S8FNI5</accession>
<feature type="binding site" evidence="2">
    <location>
        <position position="128"/>
    </location>
    <ligand>
        <name>Mn(2+)</name>
        <dbReference type="ChEBI" id="CHEBI:29035"/>
        <label>2</label>
    </ligand>
</feature>
<dbReference type="SUPFAM" id="SSF55031">
    <property type="entry name" value="Bacterial exopeptidase dimerisation domain"/>
    <property type="match status" value="1"/>
</dbReference>
<sequence>MVGLEYPVSLFLKGTPSRMIAWQSRLSAKIDQLSDSLIDFRRNLHRNPEVSGEEFQTSLTLYQLLGDMGLAVRMGPDGRGVLADLDTFEENGSPAIALRGDIDALPIHDCKDVAYCSQKEGVMHACGHDAHATVVLGAAQALQQMARSGELPWPIRARFIFQPAEEICTGARDMIKAGALEEVSAILATHMEPGLPFGKVGFRKGELTASCEEIQIKIHGSSGHGARPYEANDPIAAAAQLINTLYLALPRVTQTHEAVVASFGQIHGGASPNVIPETVELGGTLRTLLPQTRQDTIRHIHRIAEGIAMATQTEIEVKFELGTDAVRNDSNLIDLLKENCVEMLGMPSIYDIPRASMGGEDFAFYLDQVPGAMVRLGCASPGAENWPMLHSTRFDIDERVLALGANLLARSMVAAFEPGSRWHEQLLTPRTTSHHDSPPD</sequence>
<dbReference type="PIRSF" id="PIRSF005962">
    <property type="entry name" value="Pept_M20D_amidohydro"/>
    <property type="match status" value="1"/>
</dbReference>
<dbReference type="InterPro" id="IPR002933">
    <property type="entry name" value="Peptidase_M20"/>
</dbReference>
<evidence type="ECO:0000256" key="2">
    <source>
        <dbReference type="PIRSR" id="PIRSR005962-1"/>
    </source>
</evidence>
<feature type="binding site" evidence="2">
    <location>
        <position position="190"/>
    </location>
    <ligand>
        <name>Mn(2+)</name>
        <dbReference type="ChEBI" id="CHEBI:29035"/>
        <label>2</label>
    </ligand>
</feature>
<dbReference type="Gene3D" id="3.40.630.10">
    <property type="entry name" value="Zn peptidases"/>
    <property type="match status" value="1"/>
</dbReference>
<feature type="binding site" evidence="2">
    <location>
        <position position="166"/>
    </location>
    <ligand>
        <name>Mn(2+)</name>
        <dbReference type="ChEBI" id="CHEBI:29035"/>
        <label>2</label>
    </ligand>
</feature>
<keyword evidence="1 4" id="KW-0378">Hydrolase</keyword>
<dbReference type="PANTHER" id="PTHR11014">
    <property type="entry name" value="PEPTIDASE M20 FAMILY MEMBER"/>
    <property type="match status" value="1"/>
</dbReference>
<evidence type="ECO:0000259" key="3">
    <source>
        <dbReference type="Pfam" id="PF07687"/>
    </source>
</evidence>
<comment type="cofactor">
    <cofactor evidence="2">
        <name>Mn(2+)</name>
        <dbReference type="ChEBI" id="CHEBI:29035"/>
    </cofactor>
    <text evidence="2">The Mn(2+) ion enhances activity.</text>
</comment>
<reference evidence="4 5" key="1">
    <citation type="submission" date="2018-02" db="EMBL/GenBank/DDBJ databases">
        <title>Comparative genomes isolates from brazilian mangrove.</title>
        <authorList>
            <person name="Araujo J.E."/>
            <person name="Taketani R.G."/>
            <person name="Silva M.C.P."/>
            <person name="Loureco M.V."/>
            <person name="Andreote F.D."/>
        </authorList>
    </citation>
    <scope>NUCLEOTIDE SEQUENCE [LARGE SCALE GENOMIC DNA]</scope>
    <source>
        <strain evidence="4 5">NAP PRIS-MGV</strain>
    </source>
</reference>
<dbReference type="GO" id="GO:0016787">
    <property type="term" value="F:hydrolase activity"/>
    <property type="evidence" value="ECO:0007669"/>
    <property type="project" value="UniProtKB-KW"/>
</dbReference>
<dbReference type="InterPro" id="IPR036264">
    <property type="entry name" value="Bact_exopeptidase_dim_dom"/>
</dbReference>
<proteinExistence type="predicted"/>
<keyword evidence="2" id="KW-0479">Metal-binding</keyword>
<dbReference type="Proteomes" id="UP000239388">
    <property type="component" value="Unassembled WGS sequence"/>
</dbReference>
<protein>
    <submittedName>
        <fullName evidence="4">Amidohydrolase</fullName>
    </submittedName>
</protein>
<evidence type="ECO:0000313" key="4">
    <source>
        <dbReference type="EMBL" id="PQO33755.1"/>
    </source>
</evidence>
<keyword evidence="2" id="KW-0464">Manganese</keyword>
<evidence type="ECO:0000256" key="1">
    <source>
        <dbReference type="ARBA" id="ARBA00022801"/>
    </source>
</evidence>
<dbReference type="InterPro" id="IPR017439">
    <property type="entry name" value="Amidohydrolase"/>
</dbReference>
<feature type="binding site" evidence="2">
    <location>
        <position position="126"/>
    </location>
    <ligand>
        <name>Mn(2+)</name>
        <dbReference type="ChEBI" id="CHEBI:29035"/>
        <label>2</label>
    </ligand>
</feature>
<dbReference type="EMBL" id="PUIB01000017">
    <property type="protein sequence ID" value="PQO33755.1"/>
    <property type="molecule type" value="Genomic_DNA"/>
</dbReference>
<feature type="binding site" evidence="2">
    <location>
        <position position="390"/>
    </location>
    <ligand>
        <name>Mn(2+)</name>
        <dbReference type="ChEBI" id="CHEBI:29035"/>
        <label>2</label>
    </ligand>
</feature>
<dbReference type="Pfam" id="PF01546">
    <property type="entry name" value="Peptidase_M20"/>
    <property type="match status" value="1"/>
</dbReference>
<dbReference type="PANTHER" id="PTHR11014:SF63">
    <property type="entry name" value="METALLOPEPTIDASE, PUTATIVE (AFU_ORTHOLOGUE AFUA_6G09600)-RELATED"/>
    <property type="match status" value="1"/>
</dbReference>
<name>A0A2S8FNI5_9BACT</name>
<dbReference type="Pfam" id="PF07687">
    <property type="entry name" value="M20_dimer"/>
    <property type="match status" value="1"/>
</dbReference>
<dbReference type="SUPFAM" id="SSF53187">
    <property type="entry name" value="Zn-dependent exopeptidases"/>
    <property type="match status" value="1"/>
</dbReference>
<dbReference type="Gene3D" id="3.30.70.360">
    <property type="match status" value="1"/>
</dbReference>
<dbReference type="InterPro" id="IPR011650">
    <property type="entry name" value="Peptidase_M20_dimer"/>
</dbReference>